<evidence type="ECO:0000256" key="1">
    <source>
        <dbReference type="SAM" id="MobiDB-lite"/>
    </source>
</evidence>
<dbReference type="STRING" id="1415166.NONO_c17300"/>
<dbReference type="KEGG" id="nno:NONO_c17300"/>
<evidence type="ECO:0000313" key="2">
    <source>
        <dbReference type="EMBL" id="AHH16531.1"/>
    </source>
</evidence>
<keyword evidence="3" id="KW-1185">Reference proteome</keyword>
<gene>
    <name evidence="2" type="ORF">NONO_c17300</name>
</gene>
<dbReference type="AlphaFoldDB" id="W5TH09"/>
<dbReference type="RefSeq" id="WP_025348039.1">
    <property type="nucleotide sequence ID" value="NZ_CP006850.1"/>
</dbReference>
<dbReference type="HOGENOM" id="CLU_139569_2_1_11"/>
<dbReference type="PATRIC" id="fig|1415166.3.peg.1756"/>
<dbReference type="Proteomes" id="UP000019150">
    <property type="component" value="Chromosome"/>
</dbReference>
<proteinExistence type="predicted"/>
<evidence type="ECO:0008006" key="4">
    <source>
        <dbReference type="Google" id="ProtNLM"/>
    </source>
</evidence>
<accession>W5TH09</accession>
<evidence type="ECO:0000313" key="3">
    <source>
        <dbReference type="Proteomes" id="UP000019150"/>
    </source>
</evidence>
<sequence length="123" mass="12888">MSAPAEAGGSAPVPSSSSILSADEFRGRTTVSERAVRRLAARAACEVDGVAASPEVSARVVGDTAVLRARVPIVYPMPVAAVTDACRDHLMRRTHELSGLVVPRVDIDVSELVNPVEAARSVR</sequence>
<name>W5TH09_9NOCA</name>
<protein>
    <recommendedName>
        <fullName evidence="4">Asp23/Gls24 family envelope stress response protein</fullName>
    </recommendedName>
</protein>
<dbReference type="EMBL" id="CP006850">
    <property type="protein sequence ID" value="AHH16531.1"/>
    <property type="molecule type" value="Genomic_DNA"/>
</dbReference>
<organism evidence="2 3">
    <name type="scientific">Nocardia nova SH22a</name>
    <dbReference type="NCBI Taxonomy" id="1415166"/>
    <lineage>
        <taxon>Bacteria</taxon>
        <taxon>Bacillati</taxon>
        <taxon>Actinomycetota</taxon>
        <taxon>Actinomycetes</taxon>
        <taxon>Mycobacteriales</taxon>
        <taxon>Nocardiaceae</taxon>
        <taxon>Nocardia</taxon>
    </lineage>
</organism>
<feature type="compositionally biased region" description="Low complexity" evidence="1">
    <location>
        <begin position="1"/>
        <end position="22"/>
    </location>
</feature>
<dbReference type="eggNOG" id="COG1302">
    <property type="taxonomic scope" value="Bacteria"/>
</dbReference>
<reference evidence="2 3" key="1">
    <citation type="journal article" date="2014" name="Appl. Environ. Microbiol.">
        <title>Insights into the Microbial Degradation of Rubber and Gutta-Percha by Analysis of the Complete Genome of Nocardia nova SH22a.</title>
        <authorList>
            <person name="Luo Q."/>
            <person name="Hiessl S."/>
            <person name="Poehlein A."/>
            <person name="Daniel R."/>
            <person name="Steinbuchel A."/>
        </authorList>
    </citation>
    <scope>NUCLEOTIDE SEQUENCE [LARGE SCALE GENOMIC DNA]</scope>
    <source>
        <strain evidence="2">SH22a</strain>
    </source>
</reference>
<feature type="region of interest" description="Disordered" evidence="1">
    <location>
        <begin position="1"/>
        <end position="28"/>
    </location>
</feature>